<dbReference type="InterPro" id="IPR042099">
    <property type="entry name" value="ANL_N_sf"/>
</dbReference>
<dbReference type="Gene3D" id="3.40.50.12780">
    <property type="entry name" value="N-terminal domain of ligase-like"/>
    <property type="match status" value="1"/>
</dbReference>
<evidence type="ECO:0000256" key="2">
    <source>
        <dbReference type="ARBA" id="ARBA00022553"/>
    </source>
</evidence>
<keyword evidence="5" id="KW-1185">Reference proteome</keyword>
<name>A0ABU2L196_9ACTN</name>
<feature type="non-terminal residue" evidence="4">
    <location>
        <position position="1"/>
    </location>
</feature>
<evidence type="ECO:0000259" key="3">
    <source>
        <dbReference type="Pfam" id="PF00501"/>
    </source>
</evidence>
<dbReference type="Proteomes" id="UP001183226">
    <property type="component" value="Unassembled WGS sequence"/>
</dbReference>
<keyword evidence="2" id="KW-0597">Phosphoprotein</keyword>
<feature type="domain" description="AMP-dependent synthetase/ligase" evidence="3">
    <location>
        <begin position="1"/>
        <end position="67"/>
    </location>
</feature>
<dbReference type="SUPFAM" id="SSF56801">
    <property type="entry name" value="Acetyl-CoA synthetase-like"/>
    <property type="match status" value="1"/>
</dbReference>
<dbReference type="PANTHER" id="PTHR44845">
    <property type="entry name" value="CARRIER DOMAIN-CONTAINING PROTEIN"/>
    <property type="match status" value="1"/>
</dbReference>
<dbReference type="RefSeq" id="WP_311547852.1">
    <property type="nucleotide sequence ID" value="NZ_JAVREK010000087.1"/>
</dbReference>
<comment type="caution">
    <text evidence="4">The sequence shown here is derived from an EMBL/GenBank/DDBJ whole genome shotgun (WGS) entry which is preliminary data.</text>
</comment>
<protein>
    <submittedName>
        <fullName evidence="4">AMP-binding protein</fullName>
    </submittedName>
</protein>
<evidence type="ECO:0000313" key="4">
    <source>
        <dbReference type="EMBL" id="MDT0305341.1"/>
    </source>
</evidence>
<accession>A0ABU2L196</accession>
<proteinExistence type="predicted"/>
<dbReference type="InterPro" id="IPR000873">
    <property type="entry name" value="AMP-dep_synth/lig_dom"/>
</dbReference>
<reference evidence="5" key="1">
    <citation type="submission" date="2023-07" db="EMBL/GenBank/DDBJ databases">
        <title>30 novel species of actinomycetes from the DSMZ collection.</title>
        <authorList>
            <person name="Nouioui I."/>
        </authorList>
    </citation>
    <scope>NUCLEOTIDE SEQUENCE [LARGE SCALE GENOMIC DNA]</scope>
    <source>
        <strain evidence="5">DSM 45055</strain>
    </source>
</reference>
<dbReference type="EMBL" id="JAVREK010000087">
    <property type="protein sequence ID" value="MDT0305341.1"/>
    <property type="molecule type" value="Genomic_DNA"/>
</dbReference>
<gene>
    <name evidence="4" type="ORF">RM446_24750</name>
</gene>
<dbReference type="PANTHER" id="PTHR44845:SF6">
    <property type="entry name" value="BETA-ALANINE-ACTIVATING ENZYME"/>
    <property type="match status" value="1"/>
</dbReference>
<organism evidence="4 5">
    <name type="scientific">Streptomonospora wellingtoniae</name>
    <dbReference type="NCBI Taxonomy" id="3075544"/>
    <lineage>
        <taxon>Bacteria</taxon>
        <taxon>Bacillati</taxon>
        <taxon>Actinomycetota</taxon>
        <taxon>Actinomycetes</taxon>
        <taxon>Streptosporangiales</taxon>
        <taxon>Nocardiopsidaceae</taxon>
        <taxon>Streptomonospora</taxon>
    </lineage>
</organism>
<feature type="non-terminal residue" evidence="4">
    <location>
        <position position="111"/>
    </location>
</feature>
<evidence type="ECO:0000256" key="1">
    <source>
        <dbReference type="ARBA" id="ARBA00022450"/>
    </source>
</evidence>
<dbReference type="Pfam" id="PF00501">
    <property type="entry name" value="AMP-binding"/>
    <property type="match status" value="1"/>
</dbReference>
<keyword evidence="1" id="KW-0596">Phosphopantetheine</keyword>
<evidence type="ECO:0000313" key="5">
    <source>
        <dbReference type="Proteomes" id="UP001183226"/>
    </source>
</evidence>
<sequence>YGPTEAAVDVTAFDTGAESDRFFGPGVPIGRPVWNTGVYVLDARLRPVPAGVQGELYLAGVQLARGYSNRAGLSAERFVADPFGPAGTRMYRTGDVVRRDRADRLEYLGRS</sequence>